<evidence type="ECO:0000313" key="1">
    <source>
        <dbReference type="EMBL" id="RCA10031.1"/>
    </source>
</evidence>
<accession>A0A367CBJ8</accession>
<dbReference type="EMBL" id="LEPB01000004">
    <property type="protein sequence ID" value="RCA10031.1"/>
    <property type="molecule type" value="Genomic_DNA"/>
</dbReference>
<dbReference type="AlphaFoldDB" id="A0A367CBJ8"/>
<comment type="caution">
    <text evidence="1">The sequence shown here is derived from an EMBL/GenBank/DDBJ whole genome shotgun (WGS) entry which is preliminary data.</text>
</comment>
<reference evidence="1 2" key="1">
    <citation type="submission" date="2015-06" db="EMBL/GenBank/DDBJ databases">
        <title>The Genome Sequence of Enterococcus durans 4EA1.</title>
        <authorList>
            <consortium name="The Broad Institute Genomics Platform"/>
            <consortium name="The Broad Institute Genome Sequencing Center for Infectious Disease"/>
            <person name="Earl A.M."/>
            <person name="Van Tyne D."/>
            <person name="Lebreton F."/>
            <person name="Saavedra J.T."/>
            <person name="Gilmore M.S."/>
            <person name="Manson Mcguire A."/>
            <person name="Clock S."/>
            <person name="Crupain M."/>
            <person name="Rangan U."/>
            <person name="Young S."/>
            <person name="Abouelleil A."/>
            <person name="Cao P."/>
            <person name="Chapman S.B."/>
            <person name="Griggs A."/>
            <person name="Priest M."/>
            <person name="Shea T."/>
            <person name="Wortman J."/>
            <person name="Nusbaum C."/>
            <person name="Birren B."/>
        </authorList>
    </citation>
    <scope>NUCLEOTIDE SEQUENCE [LARGE SCALE GENOMIC DNA]</scope>
    <source>
        <strain evidence="1 2">4EA1</strain>
    </source>
</reference>
<dbReference type="PANTHER" id="PTHR40076">
    <property type="entry name" value="MEMBRANE PROTEIN-RELATED"/>
    <property type="match status" value="1"/>
</dbReference>
<dbReference type="Proteomes" id="UP000252797">
    <property type="component" value="Unassembled WGS sequence"/>
</dbReference>
<sequence>MKDSLTISEYRKKARISLEHQWGMNAWLIFLSMFLVGLIQAFFEGAFSINDSQHQILRFLLENLLLFAFSYALYYIALVVVRGGRAKSNLLFVVFQKEYFGPILVINLINVAINWLINALVLLPGLLIGGVSSYTKLLFNANSVAPSIVSGDLFDVSFVLLTVIMVFVSLVIMSIIGGLFQFAAWTKFDYPELSIIQCLKYAWYLLKDRLVKYILLQLSFIGWYILGALALFIGLLWVIAYVNVTIAGFYEQARIEKKDPTDYFSLEARI</sequence>
<dbReference type="PANTHER" id="PTHR40076:SF1">
    <property type="entry name" value="MEMBRANE PROTEIN"/>
    <property type="match status" value="1"/>
</dbReference>
<evidence type="ECO:0000313" key="2">
    <source>
        <dbReference type="Proteomes" id="UP000252797"/>
    </source>
</evidence>
<dbReference type="Pfam" id="PF06161">
    <property type="entry name" value="DUF975"/>
    <property type="match status" value="1"/>
</dbReference>
<dbReference type="GeneID" id="56743405"/>
<gene>
    <name evidence="1" type="ORF">EA71_00760</name>
</gene>
<name>A0A367CBJ8_9ENTE</name>
<organism evidence="1 2">
    <name type="scientific">Enterococcus durans</name>
    <dbReference type="NCBI Taxonomy" id="53345"/>
    <lineage>
        <taxon>Bacteria</taxon>
        <taxon>Bacillati</taxon>
        <taxon>Bacillota</taxon>
        <taxon>Bacilli</taxon>
        <taxon>Lactobacillales</taxon>
        <taxon>Enterococcaceae</taxon>
        <taxon>Enterococcus</taxon>
    </lineage>
</organism>
<dbReference type="STRING" id="53345.LIU_05025"/>
<dbReference type="RefSeq" id="WP_081133913.1">
    <property type="nucleotide sequence ID" value="NZ_CAXSSD010000020.1"/>
</dbReference>
<protein>
    <submittedName>
        <fullName evidence="1">Uncharacterized protein</fullName>
    </submittedName>
</protein>
<proteinExistence type="predicted"/>
<dbReference type="InterPro" id="IPR010380">
    <property type="entry name" value="DUF975"/>
</dbReference>